<keyword evidence="1" id="KW-1133">Transmembrane helix</keyword>
<protein>
    <submittedName>
        <fullName evidence="2">Uncharacterized protein</fullName>
    </submittedName>
</protein>
<dbReference type="AlphaFoldDB" id="A0A6F8XN48"/>
<proteinExistence type="predicted"/>
<keyword evidence="1" id="KW-0812">Transmembrane</keyword>
<reference evidence="2 3" key="1">
    <citation type="submission" date="2020-03" db="EMBL/GenBank/DDBJ databases">
        <title>Whole genome shotgun sequence of Phytohabitans flavus NBRC 107702.</title>
        <authorList>
            <person name="Komaki H."/>
            <person name="Tamura T."/>
        </authorList>
    </citation>
    <scope>NUCLEOTIDE SEQUENCE [LARGE SCALE GENOMIC DNA]</scope>
    <source>
        <strain evidence="2 3">NBRC 107702</strain>
    </source>
</reference>
<evidence type="ECO:0000313" key="2">
    <source>
        <dbReference type="EMBL" id="BCB75227.1"/>
    </source>
</evidence>
<evidence type="ECO:0000256" key="1">
    <source>
        <dbReference type="SAM" id="Phobius"/>
    </source>
</evidence>
<dbReference type="KEGG" id="pfla:Pflav_016370"/>
<evidence type="ECO:0000313" key="3">
    <source>
        <dbReference type="Proteomes" id="UP000502508"/>
    </source>
</evidence>
<dbReference type="EMBL" id="AP022870">
    <property type="protein sequence ID" value="BCB75227.1"/>
    <property type="molecule type" value="Genomic_DNA"/>
</dbReference>
<dbReference type="Proteomes" id="UP000502508">
    <property type="component" value="Chromosome"/>
</dbReference>
<keyword evidence="1" id="KW-0472">Membrane</keyword>
<sequence>MSPDIYGRGVHRVAWVLVVAAVLVCAASAFVHRPWSVAAPIAAVTLLVGGLVVAWFSGRGIERRWRDEAISATLEVEQAVAEFTRRGATRYAIVGRVVRPGQELDLQRSFQAFVPVADAPRLVAGVLLPVSVLAGDDAVRLHLHPDRPDRFVLLQAR</sequence>
<accession>A0A6F8XN48</accession>
<name>A0A6F8XN48_9ACTN</name>
<gene>
    <name evidence="2" type="ORF">Pflav_016370</name>
</gene>
<organism evidence="2 3">
    <name type="scientific">Phytohabitans flavus</name>
    <dbReference type="NCBI Taxonomy" id="1076124"/>
    <lineage>
        <taxon>Bacteria</taxon>
        <taxon>Bacillati</taxon>
        <taxon>Actinomycetota</taxon>
        <taxon>Actinomycetes</taxon>
        <taxon>Micromonosporales</taxon>
        <taxon>Micromonosporaceae</taxon>
    </lineage>
</organism>
<reference evidence="2 3" key="2">
    <citation type="submission" date="2020-03" db="EMBL/GenBank/DDBJ databases">
        <authorList>
            <person name="Ichikawa N."/>
            <person name="Kimura A."/>
            <person name="Kitahashi Y."/>
            <person name="Uohara A."/>
        </authorList>
    </citation>
    <scope>NUCLEOTIDE SEQUENCE [LARGE SCALE GENOMIC DNA]</scope>
    <source>
        <strain evidence="2 3">NBRC 107702</strain>
    </source>
</reference>
<feature type="transmembrane region" description="Helical" evidence="1">
    <location>
        <begin position="12"/>
        <end position="31"/>
    </location>
</feature>
<feature type="transmembrane region" description="Helical" evidence="1">
    <location>
        <begin position="37"/>
        <end position="56"/>
    </location>
</feature>
<keyword evidence="3" id="KW-1185">Reference proteome</keyword>